<proteinExistence type="predicted"/>
<evidence type="ECO:0000256" key="9">
    <source>
        <dbReference type="ARBA" id="ARBA00022989"/>
    </source>
</evidence>
<evidence type="ECO:0000313" key="20">
    <source>
        <dbReference type="Proteomes" id="UP000093000"/>
    </source>
</evidence>
<dbReference type="Proteomes" id="UP000093000">
    <property type="component" value="Unassembled WGS sequence"/>
</dbReference>
<evidence type="ECO:0000256" key="13">
    <source>
        <dbReference type="ARBA" id="ARBA00031566"/>
    </source>
</evidence>
<evidence type="ECO:0000259" key="17">
    <source>
        <dbReference type="Pfam" id="PF00534"/>
    </source>
</evidence>
<dbReference type="STRING" id="101091.A0A1C7NCX8"/>
<dbReference type="Gene3D" id="3.40.50.2000">
    <property type="entry name" value="Glycogen Phosphorylase B"/>
    <property type="match status" value="1"/>
</dbReference>
<dbReference type="InParanoid" id="A0A1C7NCX8"/>
<comment type="function">
    <text evidence="11">Participates in the formation of the lipid-linked precursor oligosaccharide for N-glycosylation. Involved in assembling the dolichol-pyrophosphate-GlcNAc(2)-Man(5) intermediate on the cytoplasmic surface of the ER.</text>
</comment>
<feature type="transmembrane region" description="Helical" evidence="16">
    <location>
        <begin position="115"/>
        <end position="137"/>
    </location>
</feature>
<sequence length="488" mass="55815">MSGEETSSYFTLTGALMAVLCVYVIFGRLLGMYIFDSTGSTGLRRKLMVQVVVLGDIGRSPRMRYHASSLAEAGCTVDLIGYTETNPGARINVNRHIRVRPIRQAWSVPEGYPKLCYLLWAPIKAIFLTVQLFWVMACISQKPDFIVIQNPPSIPTLLIAQLVGKLRKAWLIIDWHNFGYSILSMKLGNNHKVVQLAKWYEQTFGHTAYAHMTVTDAMHQELKTDWQLEGRIMTVRDKPQSDFKRLSLEQIHRQFTFSLKMIEDLVKATEDGEAFLGHFDNRSLGTLLTDADEKERLVWRKDRPKLIVSSTSWTEDEDFSILLKAVELYESHAKPSDPRLLFVITGNGPQKKFYLEKIKQLKLNKTRIVTAWLETSDYPLLLGSADLGISLHTSSSGLDLPMKVVDMFGCGLPVCAINFPCLHELVHDNQNGLIFKDSQDLFEQWTELFVKNPKKLDGLRACVMEEYKNNNWQNQYKDLLVQLFNQNQ</sequence>
<comment type="catalytic activity">
    <reaction evidence="15">
        <text>an N,N'-diacetylchitobiosyl-diphospho-di-trans,poly-cis-dolichol + GDP-alpha-D-mannose = a beta-D-Man-(1-&gt;4)-beta-D-GlcNAc-(1-&gt;4)-alpha-D-GlcNAc-diphospho-di-trans,poly-cis-dolichol + GDP + H(+)</text>
        <dbReference type="Rhea" id="RHEA:13865"/>
        <dbReference type="Rhea" id="RHEA-COMP:19510"/>
        <dbReference type="Rhea" id="RHEA-COMP:19511"/>
        <dbReference type="ChEBI" id="CHEBI:15378"/>
        <dbReference type="ChEBI" id="CHEBI:57269"/>
        <dbReference type="ChEBI" id="CHEBI:57527"/>
        <dbReference type="ChEBI" id="CHEBI:58189"/>
        <dbReference type="ChEBI" id="CHEBI:58472"/>
        <dbReference type="EC" id="2.4.1.142"/>
    </reaction>
    <physiologicalReaction direction="left-to-right" evidence="15">
        <dbReference type="Rhea" id="RHEA:13866"/>
    </physiologicalReaction>
</comment>
<dbReference type="FunCoup" id="A0A1C7NCX8">
    <property type="interactions" value="677"/>
</dbReference>
<name>A0A1C7NCX8_9FUNG</name>
<evidence type="ECO:0000256" key="12">
    <source>
        <dbReference type="ARBA" id="ARBA00031434"/>
    </source>
</evidence>
<evidence type="ECO:0000256" key="10">
    <source>
        <dbReference type="ARBA" id="ARBA00023136"/>
    </source>
</evidence>
<keyword evidence="9 16" id="KW-1133">Transmembrane helix</keyword>
<evidence type="ECO:0000259" key="18">
    <source>
        <dbReference type="Pfam" id="PF13579"/>
    </source>
</evidence>
<keyword evidence="8" id="KW-0256">Endoplasmic reticulum</keyword>
<evidence type="ECO:0000256" key="14">
    <source>
        <dbReference type="ARBA" id="ARBA00033088"/>
    </source>
</evidence>
<evidence type="ECO:0000256" key="4">
    <source>
        <dbReference type="ARBA" id="ARBA00015841"/>
    </source>
</evidence>
<evidence type="ECO:0000256" key="1">
    <source>
        <dbReference type="ARBA" id="ARBA00004389"/>
    </source>
</evidence>
<dbReference type="Pfam" id="PF00534">
    <property type="entry name" value="Glycos_transf_1"/>
    <property type="match status" value="1"/>
</dbReference>
<feature type="transmembrane region" description="Helical" evidence="16">
    <location>
        <begin position="12"/>
        <end position="35"/>
    </location>
</feature>
<dbReference type="InterPro" id="IPR028098">
    <property type="entry name" value="Glyco_trans_4-like_N"/>
</dbReference>
<dbReference type="InterPro" id="IPR001296">
    <property type="entry name" value="Glyco_trans_1"/>
</dbReference>
<dbReference type="AlphaFoldDB" id="A0A1C7NCX8"/>
<keyword evidence="6 19" id="KW-0808">Transferase</keyword>
<evidence type="ECO:0000256" key="11">
    <source>
        <dbReference type="ARBA" id="ARBA00024899"/>
    </source>
</evidence>
<dbReference type="EC" id="2.4.1.142" evidence="3"/>
<keyword evidence="5 19" id="KW-0328">Glycosyltransferase</keyword>
<comment type="caution">
    <text evidence="19">The sequence shown here is derived from an EMBL/GenBank/DDBJ whole genome shotgun (WGS) entry which is preliminary data.</text>
</comment>
<evidence type="ECO:0000256" key="5">
    <source>
        <dbReference type="ARBA" id="ARBA00022676"/>
    </source>
</evidence>
<dbReference type="InterPro" id="IPR026051">
    <property type="entry name" value="ALG1-like"/>
</dbReference>
<comment type="pathway">
    <text evidence="2">Protein modification; protein glycosylation.</text>
</comment>
<comment type="subcellular location">
    <subcellularLocation>
        <location evidence="1">Endoplasmic reticulum membrane</location>
        <topology evidence="1">Single-pass membrane protein</topology>
    </subcellularLocation>
</comment>
<evidence type="ECO:0000256" key="7">
    <source>
        <dbReference type="ARBA" id="ARBA00022692"/>
    </source>
</evidence>
<evidence type="ECO:0000256" key="6">
    <source>
        <dbReference type="ARBA" id="ARBA00022679"/>
    </source>
</evidence>
<keyword evidence="10 16" id="KW-0472">Membrane</keyword>
<dbReference type="EMBL" id="LUGH01000259">
    <property type="protein sequence ID" value="OBZ86941.1"/>
    <property type="molecule type" value="Genomic_DNA"/>
</dbReference>
<evidence type="ECO:0000256" key="2">
    <source>
        <dbReference type="ARBA" id="ARBA00004922"/>
    </source>
</evidence>
<feature type="domain" description="Glycosyl transferase family 1" evidence="17">
    <location>
        <begin position="300"/>
        <end position="455"/>
    </location>
</feature>
<keyword evidence="20" id="KW-1185">Reference proteome</keyword>
<accession>A0A1C7NCX8</accession>
<evidence type="ECO:0000256" key="3">
    <source>
        <dbReference type="ARBA" id="ARBA00012611"/>
    </source>
</evidence>
<dbReference type="SUPFAM" id="SSF53756">
    <property type="entry name" value="UDP-Glycosyltransferase/glycogen phosphorylase"/>
    <property type="match status" value="1"/>
</dbReference>
<evidence type="ECO:0000313" key="19">
    <source>
        <dbReference type="EMBL" id="OBZ86941.1"/>
    </source>
</evidence>
<dbReference type="PANTHER" id="PTHR13036">
    <property type="entry name" value="BETA1,4 MANNOSYLTRANSFERASE"/>
    <property type="match status" value="1"/>
</dbReference>
<organism evidence="19 20">
    <name type="scientific">Choanephora cucurbitarum</name>
    <dbReference type="NCBI Taxonomy" id="101091"/>
    <lineage>
        <taxon>Eukaryota</taxon>
        <taxon>Fungi</taxon>
        <taxon>Fungi incertae sedis</taxon>
        <taxon>Mucoromycota</taxon>
        <taxon>Mucoromycotina</taxon>
        <taxon>Mucoromycetes</taxon>
        <taxon>Mucorales</taxon>
        <taxon>Mucorineae</taxon>
        <taxon>Choanephoraceae</taxon>
        <taxon>Choanephoroideae</taxon>
        <taxon>Choanephora</taxon>
    </lineage>
</organism>
<gene>
    <name evidence="19" type="primary">Alg1</name>
    <name evidence="19" type="ORF">A0J61_05016</name>
</gene>
<evidence type="ECO:0000256" key="16">
    <source>
        <dbReference type="SAM" id="Phobius"/>
    </source>
</evidence>
<dbReference type="GO" id="GO:0005789">
    <property type="term" value="C:endoplasmic reticulum membrane"/>
    <property type="evidence" value="ECO:0007669"/>
    <property type="project" value="UniProtKB-SubCell"/>
</dbReference>
<evidence type="ECO:0000256" key="15">
    <source>
        <dbReference type="ARBA" id="ARBA00045071"/>
    </source>
</evidence>
<feature type="domain" description="Glycosyltransferase subfamily 4-like N-terminal" evidence="18">
    <location>
        <begin position="62"/>
        <end position="228"/>
    </location>
</feature>
<evidence type="ECO:0000256" key="8">
    <source>
        <dbReference type="ARBA" id="ARBA00022824"/>
    </source>
</evidence>
<dbReference type="OrthoDB" id="614844at2759"/>
<dbReference type="PANTHER" id="PTHR13036:SF0">
    <property type="entry name" value="CHITOBIOSYLDIPHOSPHODOLICHOL BETA-MANNOSYLTRANSFERASE"/>
    <property type="match status" value="1"/>
</dbReference>
<protein>
    <recommendedName>
        <fullName evidence="4">Chitobiosyldiphosphodolichol beta-mannosyltransferase</fullName>
        <ecNumber evidence="3">2.4.1.142</ecNumber>
    </recommendedName>
    <alternativeName>
        <fullName evidence="13">Beta-1,4-mannosyltransferase</fullName>
    </alternativeName>
    <alternativeName>
        <fullName evidence="14">GDP-Man:GlcNAc2-PP-dolichol mannosyltransferase</fullName>
    </alternativeName>
    <alternativeName>
        <fullName evidence="12">GDP-mannose-dolichol diphosphochitobiose mannosyltransferase</fullName>
    </alternativeName>
</protein>
<reference evidence="19 20" key="1">
    <citation type="submission" date="2016-03" db="EMBL/GenBank/DDBJ databases">
        <title>Choanephora cucurbitarum.</title>
        <authorList>
            <person name="Min B."/>
            <person name="Park H."/>
            <person name="Park J.-H."/>
            <person name="Shin H.-D."/>
            <person name="Choi I.-G."/>
        </authorList>
    </citation>
    <scope>NUCLEOTIDE SEQUENCE [LARGE SCALE GENOMIC DNA]</scope>
    <source>
        <strain evidence="19 20">KUS-F28377</strain>
    </source>
</reference>
<dbReference type="Pfam" id="PF13579">
    <property type="entry name" value="Glyco_trans_4_4"/>
    <property type="match status" value="1"/>
</dbReference>
<keyword evidence="7 16" id="KW-0812">Transmembrane</keyword>
<dbReference type="GO" id="GO:0004578">
    <property type="term" value="F:chitobiosyldiphosphodolichol beta-mannosyltransferase activity"/>
    <property type="evidence" value="ECO:0007669"/>
    <property type="project" value="UniProtKB-EC"/>
</dbReference>